<accession>A0A5B0MQH4</accession>
<dbReference type="InterPro" id="IPR040521">
    <property type="entry name" value="KDZ"/>
</dbReference>
<comment type="caution">
    <text evidence="3">The sequence shown here is derived from an EMBL/GenBank/DDBJ whole genome shotgun (WGS) entry which is preliminary data.</text>
</comment>
<dbReference type="AlphaFoldDB" id="A0A5B0MQH4"/>
<dbReference type="InterPro" id="IPR041320">
    <property type="entry name" value="CxC1"/>
</dbReference>
<dbReference type="PANTHER" id="PTHR33096">
    <property type="entry name" value="CXC2 DOMAIN-CONTAINING PROTEIN"/>
    <property type="match status" value="1"/>
</dbReference>
<sequence length="586" mass="66998">RTQTEVSFCKCQSDQVRLIRMGYIGGSPKFPRTAFSIRLLRFHHIIWKHCAVSITPFSKALDEFLDSNNPLILVSPPTLQSESCYTTRQWRQTISAAIDAYREMIRRGQIISEELLQMGPMDKLANICPKCYGPPVPGKTPDEPDYIVCMDGNFQHRRHLAASQELHQSRKPNTLFISPAEVQEMELSMVSSRNTLAADETLDRCTEQHTAANDTRGAATWKACDDTGIFGLACRHDQILRLINIVQSGEKLVALDLRSSHHNDTGKTNSVRLLLDRGKQVEEAMKTALEKLKEIEDNFGHSTVYLADQWIRQRECQLSAMETESERDMMRQVEELVELEDQLRDTHDTIVSLRAKRRRDRTSEEQRQLHGLPDTVVSLEEQIDQVISELGSEAFRGLPGASDAETKALIRLKVSKSKLYEAKVGVLEVQKRWDQRGSGTRMQARFKKLMSSKVKLLKSKWTSYCNRATIYNENYMPEIDVGTPTFEEIKSMGLDDHFWDMGSLLHPNEPWAIDPNVREGIDALLTSTHCQDELRRISREARQAVKWAIDRSNSLENLYDLLDPVCLLLTSQKSQSSFDDMERQLL</sequence>
<dbReference type="OrthoDB" id="3253684at2759"/>
<feature type="non-terminal residue" evidence="3">
    <location>
        <position position="1"/>
    </location>
</feature>
<name>A0A5B0MQH4_PUCGR</name>
<dbReference type="PANTHER" id="PTHR33096:SF1">
    <property type="entry name" value="CXC1-LIKE CYSTEINE CLUSTER ASSOCIATED WITH KDZ TRANSPOSASES DOMAIN-CONTAINING PROTEIN"/>
    <property type="match status" value="1"/>
</dbReference>
<dbReference type="Proteomes" id="UP000324748">
    <property type="component" value="Unassembled WGS sequence"/>
</dbReference>
<dbReference type="EMBL" id="VSWC01000132">
    <property type="protein sequence ID" value="KAA1079277.1"/>
    <property type="molecule type" value="Genomic_DNA"/>
</dbReference>
<feature type="domain" description="CxC1-like cysteine cluster associated with KDZ transposases" evidence="2">
    <location>
        <begin position="2"/>
        <end position="67"/>
    </location>
</feature>
<proteinExistence type="predicted"/>
<evidence type="ECO:0000313" key="3">
    <source>
        <dbReference type="EMBL" id="KAA1079277.1"/>
    </source>
</evidence>
<organism evidence="3 4">
    <name type="scientific">Puccinia graminis f. sp. tritici</name>
    <dbReference type="NCBI Taxonomy" id="56615"/>
    <lineage>
        <taxon>Eukaryota</taxon>
        <taxon>Fungi</taxon>
        <taxon>Dikarya</taxon>
        <taxon>Basidiomycota</taxon>
        <taxon>Pucciniomycotina</taxon>
        <taxon>Pucciniomycetes</taxon>
        <taxon>Pucciniales</taxon>
        <taxon>Pucciniaceae</taxon>
        <taxon>Puccinia</taxon>
    </lineage>
</organism>
<dbReference type="Pfam" id="PF18758">
    <property type="entry name" value="KDZ"/>
    <property type="match status" value="1"/>
</dbReference>
<reference evidence="3 4" key="1">
    <citation type="submission" date="2019-05" db="EMBL/GenBank/DDBJ databases">
        <title>Emergence of the Ug99 lineage of the wheat stem rust pathogen through somatic hybridization.</title>
        <authorList>
            <person name="Li F."/>
            <person name="Upadhyaya N.M."/>
            <person name="Sperschneider J."/>
            <person name="Matny O."/>
            <person name="Nguyen-Phuc H."/>
            <person name="Mago R."/>
            <person name="Raley C."/>
            <person name="Miller M.E."/>
            <person name="Silverstein K.A.T."/>
            <person name="Henningsen E."/>
            <person name="Hirsch C.D."/>
            <person name="Visser B."/>
            <person name="Pretorius Z.A."/>
            <person name="Steffenson B.J."/>
            <person name="Schwessinger B."/>
            <person name="Dodds P.N."/>
            <person name="Figueroa M."/>
        </authorList>
    </citation>
    <scope>NUCLEOTIDE SEQUENCE [LARGE SCALE GENOMIC DNA]</scope>
    <source>
        <strain evidence="3">21-0</strain>
    </source>
</reference>
<keyword evidence="1" id="KW-0175">Coiled coil</keyword>
<evidence type="ECO:0000259" key="2">
    <source>
        <dbReference type="Pfam" id="PF18802"/>
    </source>
</evidence>
<evidence type="ECO:0000256" key="1">
    <source>
        <dbReference type="SAM" id="Coils"/>
    </source>
</evidence>
<evidence type="ECO:0000313" key="4">
    <source>
        <dbReference type="Proteomes" id="UP000324748"/>
    </source>
</evidence>
<dbReference type="Pfam" id="PF18802">
    <property type="entry name" value="CxC1"/>
    <property type="match status" value="1"/>
</dbReference>
<protein>
    <recommendedName>
        <fullName evidence="2">CxC1-like cysteine cluster associated with KDZ transposases domain-containing protein</fullName>
    </recommendedName>
</protein>
<feature type="coiled-coil region" evidence="1">
    <location>
        <begin position="322"/>
        <end position="356"/>
    </location>
</feature>
<gene>
    <name evidence="3" type="ORF">PGT21_006240</name>
</gene>
<keyword evidence="4" id="KW-1185">Reference proteome</keyword>